<evidence type="ECO:0000256" key="1">
    <source>
        <dbReference type="ARBA" id="ARBA00022612"/>
    </source>
</evidence>
<evidence type="ECO:0000313" key="6">
    <source>
        <dbReference type="Proteomes" id="UP000633365"/>
    </source>
</evidence>
<dbReference type="RefSeq" id="WP_201427101.1">
    <property type="nucleotide sequence ID" value="NZ_JAEQMG010000047.1"/>
</dbReference>
<feature type="coiled-coil region" evidence="2">
    <location>
        <begin position="634"/>
        <end position="671"/>
    </location>
</feature>
<dbReference type="AlphaFoldDB" id="A0A934TZV2"/>
<dbReference type="InterPro" id="IPR010090">
    <property type="entry name" value="Phage_tape_meas"/>
</dbReference>
<dbReference type="Pfam" id="PF10145">
    <property type="entry name" value="PhageMin_Tail"/>
    <property type="match status" value="1"/>
</dbReference>
<protein>
    <submittedName>
        <fullName evidence="5">Phage tail tape measure protein</fullName>
    </submittedName>
</protein>
<dbReference type="EMBL" id="JAEQMG010000047">
    <property type="protein sequence ID" value="MBK6087958.1"/>
    <property type="molecule type" value="Genomic_DNA"/>
</dbReference>
<sequence>MSTKNQELIFKLKGQLDASYSRSVTAASQKMQELTKNAKGTADGFSVADRAGTDFGDHAAASVSDLEAALASAGIVAIIGETAQAFMECAEAAAEYETALAKISTIADPAQASIAEIKEDISALSQETGQSVGDLSESVYQAISASVDTANAVDFVQQANMLAVGGFTDTTTAVDVLTTAINAYGLETSRAADVSDMLITTQKLGKTTVGELGSTLGTVIPTAAAYKVNLENVSAAMVAMTKQGINTATSSTYLRAMMKELAKDSSDVSNVLKEETGKSFSALMSEGKSLGDVMQILGDSVDGDTTAFANLFKEGRAAQGALTIFNAGADEFNGTVSQMANSVGATADAYGKMENTAEHAQKVFANSAENLKIAIGDELSPMITDLYDMGSEGMKLITDFVKANPKVVGAVTAAAVGVGVFGGALVAYTAATKAAEIATNMFTAAMDANPVFLMVSAAVALTAGIVALAAAMDNASENGKALTVTSQKQKDELDRLNQKYDEAVEKYGKTSDEALELKEKIGKLTEEFENSQQTYGDLLSELAQISDSFAKLLEEDKSDELEEEAATAGRLVTKLFSLAEQTNVTTAAQEEMKAIIAKLNSEYEGLNLTYDDVISKTANTKEALQGYLETLYNRKQYENAQKQWTDTYALLKQQEEQYNKFAREAAAASDKYMAAVEENDGFATVWDYQEYQDFWNRQIEYTNEAGEAVKGTFRDAFEESKKNIKDMEAACDGYLETMKDISDEGNKVAESSKTWQSAASEAIQSVQSQIDNLAAAYDEAFEAAQKSIQNTVGLTTELSNETEITTGKLTETWENQIEWINKYSENLQKAQQYGITEGLITSLSDGSQESGQYINQIIGELDNLNAQDAKALVDKLNKDFNGVQAAEGSFAKTVAGYKTHFEKSMNDMQTTAEKAIAALDLSEDAKKSAAATIQAYVGEINKQISNANFINATSAVQAAVKSSLTPKGIFAYSQMPDIETNARGTKHSADVFLAGEEGPELIINAEGSQVFTAAETQRILSGEADGTAEQYAFDLPELVRQLAESTENPGTTFTERANALDSGGFDNYSSSSVNHISYSPTYQINGNSNEAIMDGVRRADKMSKSEFAKMMREYESDVKRSSFK</sequence>
<organism evidence="5 6">
    <name type="scientific">Ruminococcus difficilis</name>
    <dbReference type="NCBI Taxonomy" id="2763069"/>
    <lineage>
        <taxon>Bacteria</taxon>
        <taxon>Bacillati</taxon>
        <taxon>Bacillota</taxon>
        <taxon>Clostridia</taxon>
        <taxon>Eubacteriales</taxon>
        <taxon>Oscillospiraceae</taxon>
        <taxon>Ruminococcus</taxon>
    </lineage>
</organism>
<feature type="coiled-coil region" evidence="2">
    <location>
        <begin position="724"/>
        <end position="783"/>
    </location>
</feature>
<proteinExistence type="predicted"/>
<comment type="caution">
    <text evidence="5">The sequence shown here is derived from an EMBL/GenBank/DDBJ whole genome shotgun (WGS) entry which is preliminary data.</text>
</comment>
<reference evidence="5" key="1">
    <citation type="submission" date="2021-01" db="EMBL/GenBank/DDBJ databases">
        <title>Genome public.</title>
        <authorList>
            <person name="Liu C."/>
            <person name="Sun Q."/>
        </authorList>
    </citation>
    <scope>NUCLEOTIDE SEQUENCE</scope>
    <source>
        <strain evidence="5">M6</strain>
    </source>
</reference>
<accession>A0A934TZV2</accession>
<evidence type="ECO:0000313" key="5">
    <source>
        <dbReference type="EMBL" id="MBK6087958.1"/>
    </source>
</evidence>
<keyword evidence="3" id="KW-1133">Transmembrane helix</keyword>
<evidence type="ECO:0000256" key="3">
    <source>
        <dbReference type="SAM" id="Phobius"/>
    </source>
</evidence>
<dbReference type="NCBIfam" id="TIGR01760">
    <property type="entry name" value="tape_meas_TP901"/>
    <property type="match status" value="1"/>
</dbReference>
<feature type="transmembrane region" description="Helical" evidence="3">
    <location>
        <begin position="451"/>
        <end position="472"/>
    </location>
</feature>
<dbReference type="PANTHER" id="PTHR37813:SF1">
    <property type="entry name" value="FELS-2 PROPHAGE PROTEIN"/>
    <property type="match status" value="1"/>
</dbReference>
<keyword evidence="6" id="KW-1185">Reference proteome</keyword>
<keyword evidence="3" id="KW-0472">Membrane</keyword>
<evidence type="ECO:0000259" key="4">
    <source>
        <dbReference type="Pfam" id="PF10145"/>
    </source>
</evidence>
<evidence type="ECO:0000256" key="2">
    <source>
        <dbReference type="SAM" id="Coils"/>
    </source>
</evidence>
<dbReference type="PANTHER" id="PTHR37813">
    <property type="entry name" value="FELS-2 PROPHAGE PROTEIN"/>
    <property type="match status" value="1"/>
</dbReference>
<feature type="transmembrane region" description="Helical" evidence="3">
    <location>
        <begin position="407"/>
        <end position="430"/>
    </location>
</feature>
<dbReference type="Proteomes" id="UP000633365">
    <property type="component" value="Unassembled WGS sequence"/>
</dbReference>
<feature type="domain" description="Phage tail tape measure protein" evidence="4">
    <location>
        <begin position="119"/>
        <end position="307"/>
    </location>
</feature>
<keyword evidence="1" id="KW-1188">Viral release from host cell</keyword>
<gene>
    <name evidence="5" type="ORF">JKK62_04720</name>
</gene>
<name>A0A934TZV2_9FIRM</name>
<keyword evidence="3" id="KW-0812">Transmembrane</keyword>
<feature type="coiled-coil region" evidence="2">
    <location>
        <begin position="486"/>
        <end position="534"/>
    </location>
</feature>
<keyword evidence="2" id="KW-0175">Coiled coil</keyword>